<dbReference type="OMA" id="FSRWFNS"/>
<keyword evidence="3" id="KW-1185">Reference proteome</keyword>
<dbReference type="STRING" id="103827.A0A0N5D077"/>
<comment type="similarity">
    <text evidence="1">Belongs to the GINS3/PSF3 family.</text>
</comment>
<dbReference type="WBParaSite" id="TCLT_0000618801-mRNA-1">
    <property type="protein sequence ID" value="TCLT_0000618801-mRNA-1"/>
    <property type="gene ID" value="TCLT_0000618801"/>
</dbReference>
<organism evidence="4">
    <name type="scientific">Thelazia callipaeda</name>
    <name type="common">Oriental eyeworm</name>
    <name type="synonym">Parasitic nematode</name>
    <dbReference type="NCBI Taxonomy" id="103827"/>
    <lineage>
        <taxon>Eukaryota</taxon>
        <taxon>Metazoa</taxon>
        <taxon>Ecdysozoa</taxon>
        <taxon>Nematoda</taxon>
        <taxon>Chromadorea</taxon>
        <taxon>Rhabditida</taxon>
        <taxon>Spirurina</taxon>
        <taxon>Spiruromorpha</taxon>
        <taxon>Thelazioidea</taxon>
        <taxon>Thelaziidae</taxon>
        <taxon>Thelazia</taxon>
    </lineage>
</organism>
<dbReference type="InterPro" id="IPR038437">
    <property type="entry name" value="GINS_Psf3_sf"/>
</dbReference>
<reference evidence="4" key="1">
    <citation type="submission" date="2017-02" db="UniProtKB">
        <authorList>
            <consortium name="WormBaseParasite"/>
        </authorList>
    </citation>
    <scope>IDENTIFICATION</scope>
</reference>
<proteinExistence type="inferred from homology"/>
<dbReference type="GO" id="GO:1902975">
    <property type="term" value="P:mitotic DNA replication initiation"/>
    <property type="evidence" value="ECO:0007669"/>
    <property type="project" value="TreeGrafter"/>
</dbReference>
<comment type="function">
    <text evidence="1">The GINS complex plays an essential role in the initiation of DNA replication.</text>
</comment>
<keyword evidence="1" id="KW-0235">DNA replication</keyword>
<dbReference type="Gene3D" id="1.20.58.2050">
    <property type="match status" value="1"/>
</dbReference>
<evidence type="ECO:0000313" key="4">
    <source>
        <dbReference type="WBParaSite" id="TCLT_0000618801-mRNA-1"/>
    </source>
</evidence>
<dbReference type="GO" id="GO:0000811">
    <property type="term" value="C:GINS complex"/>
    <property type="evidence" value="ECO:0007669"/>
    <property type="project" value="UniProtKB-UniRule"/>
</dbReference>
<dbReference type="PANTHER" id="PTHR22768">
    <property type="entry name" value="DNA REPLICATION COMPLEX GINS PROTEIN PSF3"/>
    <property type="match status" value="1"/>
</dbReference>
<dbReference type="SUPFAM" id="SSF158573">
    <property type="entry name" value="GINS helical bundle-like"/>
    <property type="match status" value="1"/>
</dbReference>
<dbReference type="AlphaFoldDB" id="A0A0N5D077"/>
<dbReference type="InterPro" id="IPR036224">
    <property type="entry name" value="GINS_bundle-like_dom_sf"/>
</dbReference>
<dbReference type="SUPFAM" id="SSF160059">
    <property type="entry name" value="PriA/YqbF domain"/>
    <property type="match status" value="1"/>
</dbReference>
<comment type="subunit">
    <text evidence="1">Component of the GINS complex.</text>
</comment>
<evidence type="ECO:0000313" key="2">
    <source>
        <dbReference type="EMBL" id="VDN03503.1"/>
    </source>
</evidence>
<protein>
    <recommendedName>
        <fullName evidence="1">DNA replication complex GINS protein PSF3</fullName>
    </recommendedName>
</protein>
<keyword evidence="1" id="KW-0539">Nucleus</keyword>
<accession>A0A0N5D077</accession>
<dbReference type="InterPro" id="IPR010492">
    <property type="entry name" value="GINS_Psf3"/>
</dbReference>
<dbReference type="OrthoDB" id="10251744at2759"/>
<gene>
    <name evidence="2" type="ORF">TCLT_LOCUS6177</name>
</gene>
<name>A0A0N5D077_THECL</name>
<dbReference type="PANTHER" id="PTHR22768:SF0">
    <property type="entry name" value="DNA REPLICATION COMPLEX GINS PROTEIN PSF3"/>
    <property type="match status" value="1"/>
</dbReference>
<sequence length="207" mass="24215">MMLFCARFSPSVHLRAINDKMGTRKSLFITVDKNYYDLRDILACKQNMKFFYIFTIFNLVGQKFPDTEESISRVDLPLFMVESLPSLKVIPPSEFSSIQMQVLQASPEHVNIMHWNQFYFILCKHIAKLIPAMEGRMLSETALYTFLQRSGWVINCGLHLGIKSHKIDCTEEQLYQVSFNSALRFSRWFNSRQTVARKRKSSQLPRN</sequence>
<dbReference type="CDD" id="cd11713">
    <property type="entry name" value="GINS_A_psf3"/>
    <property type="match status" value="1"/>
</dbReference>
<evidence type="ECO:0000256" key="1">
    <source>
        <dbReference type="RuleBase" id="RU367161"/>
    </source>
</evidence>
<dbReference type="EMBL" id="UYYF01004396">
    <property type="protein sequence ID" value="VDN03503.1"/>
    <property type="molecule type" value="Genomic_DNA"/>
</dbReference>
<comment type="subcellular location">
    <subcellularLocation>
        <location evidence="1">Nucleus</location>
    </subcellularLocation>
</comment>
<evidence type="ECO:0000313" key="3">
    <source>
        <dbReference type="Proteomes" id="UP000276776"/>
    </source>
</evidence>
<dbReference type="Proteomes" id="UP000276776">
    <property type="component" value="Unassembled WGS sequence"/>
</dbReference>
<reference evidence="2 3" key="2">
    <citation type="submission" date="2018-11" db="EMBL/GenBank/DDBJ databases">
        <authorList>
            <consortium name="Pathogen Informatics"/>
        </authorList>
    </citation>
    <scope>NUCLEOTIDE SEQUENCE [LARGE SCALE GENOMIC DNA]</scope>
</reference>